<proteinExistence type="predicted"/>
<accession>A0ABW5SYC1</accession>
<protein>
    <submittedName>
        <fullName evidence="1">Uncharacterized protein</fullName>
    </submittedName>
</protein>
<keyword evidence="2" id="KW-1185">Reference proteome</keyword>
<evidence type="ECO:0000313" key="2">
    <source>
        <dbReference type="Proteomes" id="UP001597520"/>
    </source>
</evidence>
<name>A0ABW5SYC1_9BACI</name>
<evidence type="ECO:0000313" key="1">
    <source>
        <dbReference type="EMBL" id="MFD2704706.1"/>
    </source>
</evidence>
<sequence length="104" mass="11632">MAAEYTTETRTEEHSKLTAKICDKCGGRYAPNDDSPFALNLVHNFGVFFGYGSEFDNAVWSFDLCEPCLLDFVATFRQAPTGFAGEDFEEWAQARRTNTEIGGE</sequence>
<dbReference type="Proteomes" id="UP001597520">
    <property type="component" value="Unassembled WGS sequence"/>
</dbReference>
<dbReference type="EMBL" id="JBHUML010000002">
    <property type="protein sequence ID" value="MFD2704706.1"/>
    <property type="molecule type" value="Genomic_DNA"/>
</dbReference>
<dbReference type="RefSeq" id="WP_380711983.1">
    <property type="nucleotide sequence ID" value="NZ_JBHUML010000002.1"/>
</dbReference>
<gene>
    <name evidence="1" type="ORF">ACFSUB_04450</name>
</gene>
<organism evidence="1 2">
    <name type="scientific">Salibacterium lacus</name>
    <dbReference type="NCBI Taxonomy" id="1898109"/>
    <lineage>
        <taxon>Bacteria</taxon>
        <taxon>Bacillati</taxon>
        <taxon>Bacillota</taxon>
        <taxon>Bacilli</taxon>
        <taxon>Bacillales</taxon>
        <taxon>Bacillaceae</taxon>
    </lineage>
</organism>
<comment type="caution">
    <text evidence="1">The sequence shown here is derived from an EMBL/GenBank/DDBJ whole genome shotgun (WGS) entry which is preliminary data.</text>
</comment>
<reference evidence="2" key="1">
    <citation type="journal article" date="2019" name="Int. J. Syst. Evol. Microbiol.">
        <title>The Global Catalogue of Microorganisms (GCM) 10K type strain sequencing project: providing services to taxonomists for standard genome sequencing and annotation.</title>
        <authorList>
            <consortium name="The Broad Institute Genomics Platform"/>
            <consortium name="The Broad Institute Genome Sequencing Center for Infectious Disease"/>
            <person name="Wu L."/>
            <person name="Ma J."/>
        </authorList>
    </citation>
    <scope>NUCLEOTIDE SEQUENCE [LARGE SCALE GENOMIC DNA]</scope>
    <source>
        <strain evidence="2">KCTC 33792</strain>
    </source>
</reference>